<keyword evidence="4" id="KW-0804">Transcription</keyword>
<sequence length="304" mass="33680">MRDIRSLDFNLLKALDALLDERNVTRAAQRLGVTQPALSGMLARLRESFGDPLFTRTQRGIVPTARALELVVPLKNLLQDIEGLLQPPAFDPATARMTFSIAATDYALRAVGRPFLRQLRQTAPGIQVALLPVQDKELHERMERGDIDLALLTPDITPADLHARRLFDETYVVAMREHHPAAIEAASSGLSLERFCALEHVLVSYSGGSFTGITDEVLAQQGLQRRVMVSVRSFLIVPELLLDSDLVAVVPSRLVSGWPGLITLPPPVAIPGFTKTAAWHERVHRDPAQRWLREQLFGSCEIPL</sequence>
<dbReference type="GO" id="GO:0003677">
    <property type="term" value="F:DNA binding"/>
    <property type="evidence" value="ECO:0007669"/>
    <property type="project" value="UniProtKB-KW"/>
</dbReference>
<evidence type="ECO:0000259" key="5">
    <source>
        <dbReference type="PROSITE" id="PS50931"/>
    </source>
</evidence>
<keyword evidence="7" id="KW-1185">Reference proteome</keyword>
<dbReference type="PROSITE" id="PS50931">
    <property type="entry name" value="HTH_LYSR"/>
    <property type="match status" value="1"/>
</dbReference>
<dbReference type="Gene3D" id="3.40.190.10">
    <property type="entry name" value="Periplasmic binding protein-like II"/>
    <property type="match status" value="2"/>
</dbReference>
<gene>
    <name evidence="6" type="ORF">OUO13_05975</name>
</gene>
<evidence type="ECO:0000256" key="4">
    <source>
        <dbReference type="ARBA" id="ARBA00023163"/>
    </source>
</evidence>
<name>A0A9X3EI73_9GAMM</name>
<dbReference type="PANTHER" id="PTHR30118">
    <property type="entry name" value="HTH-TYPE TRANSCRIPTIONAL REGULATOR LEUO-RELATED"/>
    <property type="match status" value="1"/>
</dbReference>
<organism evidence="6 7">
    <name type="scientific">Parathalassolituus penaei</name>
    <dbReference type="NCBI Taxonomy" id="2997323"/>
    <lineage>
        <taxon>Bacteria</taxon>
        <taxon>Pseudomonadati</taxon>
        <taxon>Pseudomonadota</taxon>
        <taxon>Gammaproteobacteria</taxon>
        <taxon>Oceanospirillales</taxon>
        <taxon>Oceanospirillaceae</taxon>
        <taxon>Parathalassolituus</taxon>
    </lineage>
</organism>
<dbReference type="Proteomes" id="UP001150830">
    <property type="component" value="Unassembled WGS sequence"/>
</dbReference>
<dbReference type="InterPro" id="IPR036390">
    <property type="entry name" value="WH_DNA-bd_sf"/>
</dbReference>
<accession>A0A9X3EI73</accession>
<dbReference type="CDD" id="cd08461">
    <property type="entry name" value="PBP2_DntR_like_3"/>
    <property type="match status" value="1"/>
</dbReference>
<evidence type="ECO:0000313" key="7">
    <source>
        <dbReference type="Proteomes" id="UP001150830"/>
    </source>
</evidence>
<evidence type="ECO:0000256" key="3">
    <source>
        <dbReference type="ARBA" id="ARBA00023125"/>
    </source>
</evidence>
<protein>
    <submittedName>
        <fullName evidence="6">LysR family transcriptional regulator</fullName>
    </submittedName>
</protein>
<reference evidence="6" key="1">
    <citation type="submission" date="2022-11" db="EMBL/GenBank/DDBJ databases">
        <title>Parathalassolutuus dongxingensis gen. nov., sp. nov., a novel member of family Oceanospirillaceae isolated from a coastal shrimp pond in Guangxi, China.</title>
        <authorList>
            <person name="Chen H."/>
        </authorList>
    </citation>
    <scope>NUCLEOTIDE SEQUENCE</scope>
    <source>
        <strain evidence="6">G-43</strain>
    </source>
</reference>
<dbReference type="PANTHER" id="PTHR30118:SF15">
    <property type="entry name" value="TRANSCRIPTIONAL REGULATORY PROTEIN"/>
    <property type="match status" value="1"/>
</dbReference>
<evidence type="ECO:0000256" key="1">
    <source>
        <dbReference type="ARBA" id="ARBA00009437"/>
    </source>
</evidence>
<dbReference type="GO" id="GO:0003700">
    <property type="term" value="F:DNA-binding transcription factor activity"/>
    <property type="evidence" value="ECO:0007669"/>
    <property type="project" value="InterPro"/>
</dbReference>
<comment type="similarity">
    <text evidence="1">Belongs to the LysR transcriptional regulatory family.</text>
</comment>
<dbReference type="SUPFAM" id="SSF46785">
    <property type="entry name" value="Winged helix' DNA-binding domain"/>
    <property type="match status" value="1"/>
</dbReference>
<dbReference type="Pfam" id="PF03466">
    <property type="entry name" value="LysR_substrate"/>
    <property type="match status" value="1"/>
</dbReference>
<dbReference type="Gene3D" id="1.10.10.10">
    <property type="entry name" value="Winged helix-like DNA-binding domain superfamily/Winged helix DNA-binding domain"/>
    <property type="match status" value="1"/>
</dbReference>
<dbReference type="InterPro" id="IPR050389">
    <property type="entry name" value="LysR-type_TF"/>
</dbReference>
<dbReference type="InterPro" id="IPR005119">
    <property type="entry name" value="LysR_subst-bd"/>
</dbReference>
<evidence type="ECO:0000313" key="6">
    <source>
        <dbReference type="EMBL" id="MCY0964726.1"/>
    </source>
</evidence>
<keyword evidence="3" id="KW-0238">DNA-binding</keyword>
<dbReference type="PRINTS" id="PR00039">
    <property type="entry name" value="HTHLYSR"/>
</dbReference>
<feature type="domain" description="HTH lysR-type" evidence="5">
    <location>
        <begin position="7"/>
        <end position="64"/>
    </location>
</feature>
<dbReference type="RefSeq" id="WP_283172944.1">
    <property type="nucleotide sequence ID" value="NZ_JAPNOA010000019.1"/>
</dbReference>
<dbReference type="AlphaFoldDB" id="A0A9X3EI73"/>
<evidence type="ECO:0000256" key="2">
    <source>
        <dbReference type="ARBA" id="ARBA00023015"/>
    </source>
</evidence>
<dbReference type="InterPro" id="IPR000847">
    <property type="entry name" value="LysR_HTH_N"/>
</dbReference>
<dbReference type="Pfam" id="PF00126">
    <property type="entry name" value="HTH_1"/>
    <property type="match status" value="1"/>
</dbReference>
<dbReference type="SUPFAM" id="SSF53850">
    <property type="entry name" value="Periplasmic binding protein-like II"/>
    <property type="match status" value="1"/>
</dbReference>
<comment type="caution">
    <text evidence="6">The sequence shown here is derived from an EMBL/GenBank/DDBJ whole genome shotgun (WGS) entry which is preliminary data.</text>
</comment>
<keyword evidence="2" id="KW-0805">Transcription regulation</keyword>
<proteinExistence type="inferred from homology"/>
<dbReference type="EMBL" id="JAPNOA010000019">
    <property type="protein sequence ID" value="MCY0964726.1"/>
    <property type="molecule type" value="Genomic_DNA"/>
</dbReference>
<dbReference type="InterPro" id="IPR036388">
    <property type="entry name" value="WH-like_DNA-bd_sf"/>
</dbReference>